<sequence>MFLFEYAAIPASILLGWLSDVVFKGKRAPLSILCMIGVIFATVAYWQTSSTLVTMISVAFIGCFIYGPQLLIGMNLIDVVPNFAVGSATGFSGLCGYLLGEFMADFVLGMIADSFGWNGAFIFIIVGAFIALLLLALTLKIKKNPQVEDKIA</sequence>
<evidence type="ECO:0000256" key="5">
    <source>
        <dbReference type="ARBA" id="ARBA00023136"/>
    </source>
</evidence>
<name>A0A2X3IPF8_CLOPF</name>
<dbReference type="GO" id="GO:0035435">
    <property type="term" value="P:phosphate ion transmembrane transport"/>
    <property type="evidence" value="ECO:0007669"/>
    <property type="project" value="TreeGrafter"/>
</dbReference>
<dbReference type="Gene3D" id="1.20.1250.20">
    <property type="entry name" value="MFS general substrate transporter like domains"/>
    <property type="match status" value="1"/>
</dbReference>
<evidence type="ECO:0000256" key="6">
    <source>
        <dbReference type="SAM" id="Phobius"/>
    </source>
</evidence>
<keyword evidence="3 6" id="KW-0812">Transmembrane</keyword>
<dbReference type="PROSITE" id="PS50850">
    <property type="entry name" value="MFS"/>
    <property type="match status" value="1"/>
</dbReference>
<dbReference type="InterPro" id="IPR020846">
    <property type="entry name" value="MFS_dom"/>
</dbReference>
<proteinExistence type="predicted"/>
<keyword evidence="4 6" id="KW-1133">Transmembrane helix</keyword>
<dbReference type="InterPro" id="IPR011701">
    <property type="entry name" value="MFS"/>
</dbReference>
<reference evidence="8 9" key="1">
    <citation type="submission" date="2018-06" db="EMBL/GenBank/DDBJ databases">
        <authorList>
            <consortium name="Pathogen Informatics"/>
            <person name="Doyle S."/>
        </authorList>
    </citation>
    <scope>NUCLEOTIDE SEQUENCE [LARGE SCALE GENOMIC DNA]</scope>
    <source>
        <strain evidence="8 9">NCTC8081</strain>
    </source>
</reference>
<evidence type="ECO:0000256" key="3">
    <source>
        <dbReference type="ARBA" id="ARBA00022692"/>
    </source>
</evidence>
<evidence type="ECO:0000313" key="8">
    <source>
        <dbReference type="EMBL" id="SQC85004.1"/>
    </source>
</evidence>
<keyword evidence="5 6" id="KW-0472">Membrane</keyword>
<feature type="transmembrane region" description="Helical" evidence="6">
    <location>
        <begin position="120"/>
        <end position="139"/>
    </location>
</feature>
<gene>
    <name evidence="8" type="primary">glpT_3</name>
    <name evidence="8" type="ORF">NCTC8081_02839</name>
</gene>
<feature type="transmembrane region" description="Helical" evidence="6">
    <location>
        <begin position="6"/>
        <end position="23"/>
    </location>
</feature>
<dbReference type="AlphaFoldDB" id="A0A2X3IPF8"/>
<feature type="transmembrane region" description="Helical" evidence="6">
    <location>
        <begin position="79"/>
        <end position="100"/>
    </location>
</feature>
<evidence type="ECO:0000256" key="2">
    <source>
        <dbReference type="ARBA" id="ARBA00022448"/>
    </source>
</evidence>
<comment type="subcellular location">
    <subcellularLocation>
        <location evidence="1">Cell membrane</location>
        <topology evidence="1">Multi-pass membrane protein</topology>
    </subcellularLocation>
</comment>
<evidence type="ECO:0000256" key="4">
    <source>
        <dbReference type="ARBA" id="ARBA00022989"/>
    </source>
</evidence>
<evidence type="ECO:0000259" key="7">
    <source>
        <dbReference type="PROSITE" id="PS50850"/>
    </source>
</evidence>
<protein>
    <submittedName>
        <fullName evidence="8">Glycerol-3-phosphate transporter</fullName>
    </submittedName>
</protein>
<feature type="domain" description="Major facilitator superfamily (MFS) profile" evidence="7">
    <location>
        <begin position="1"/>
        <end position="152"/>
    </location>
</feature>
<dbReference type="EMBL" id="UAWO01000003">
    <property type="protein sequence ID" value="SQC85004.1"/>
    <property type="molecule type" value="Genomic_DNA"/>
</dbReference>
<dbReference type="GO" id="GO:0061513">
    <property type="term" value="F:glucose 6-phosphate:phosphate antiporter activity"/>
    <property type="evidence" value="ECO:0007669"/>
    <property type="project" value="TreeGrafter"/>
</dbReference>
<dbReference type="Proteomes" id="UP000250234">
    <property type="component" value="Unassembled WGS sequence"/>
</dbReference>
<dbReference type="GO" id="GO:0005886">
    <property type="term" value="C:plasma membrane"/>
    <property type="evidence" value="ECO:0007669"/>
    <property type="project" value="UniProtKB-SubCell"/>
</dbReference>
<dbReference type="PANTHER" id="PTHR43826:SF6">
    <property type="entry name" value="GLYCEROL-3-PHOSPHATE TRANSPORTER"/>
    <property type="match status" value="1"/>
</dbReference>
<dbReference type="Pfam" id="PF07690">
    <property type="entry name" value="MFS_1"/>
    <property type="match status" value="1"/>
</dbReference>
<feature type="transmembrane region" description="Helical" evidence="6">
    <location>
        <begin position="52"/>
        <end position="72"/>
    </location>
</feature>
<dbReference type="PANTHER" id="PTHR43826">
    <property type="entry name" value="GLUCOSE-6-PHOSPHATE EXCHANGER SLC37A4"/>
    <property type="match status" value="1"/>
</dbReference>
<evidence type="ECO:0000313" key="9">
    <source>
        <dbReference type="Proteomes" id="UP000250234"/>
    </source>
</evidence>
<feature type="transmembrane region" description="Helical" evidence="6">
    <location>
        <begin position="30"/>
        <end position="46"/>
    </location>
</feature>
<evidence type="ECO:0000256" key="1">
    <source>
        <dbReference type="ARBA" id="ARBA00004651"/>
    </source>
</evidence>
<dbReference type="InterPro" id="IPR036259">
    <property type="entry name" value="MFS_trans_sf"/>
</dbReference>
<accession>A0A2X3IPF8</accession>
<organism evidence="8 9">
    <name type="scientific">Clostridium perfringens</name>
    <dbReference type="NCBI Taxonomy" id="1502"/>
    <lineage>
        <taxon>Bacteria</taxon>
        <taxon>Bacillati</taxon>
        <taxon>Bacillota</taxon>
        <taxon>Clostridia</taxon>
        <taxon>Eubacteriales</taxon>
        <taxon>Clostridiaceae</taxon>
        <taxon>Clostridium</taxon>
    </lineage>
</organism>
<dbReference type="InterPro" id="IPR051337">
    <property type="entry name" value="OPA_Antiporter"/>
</dbReference>
<keyword evidence="2" id="KW-0813">Transport</keyword>
<dbReference type="SUPFAM" id="SSF103473">
    <property type="entry name" value="MFS general substrate transporter"/>
    <property type="match status" value="1"/>
</dbReference>